<keyword evidence="1" id="KW-0732">Signal</keyword>
<dbReference type="OrthoDB" id="9809695at2"/>
<evidence type="ECO:0000259" key="2">
    <source>
        <dbReference type="Pfam" id="PF07978"/>
    </source>
</evidence>
<proteinExistence type="predicted"/>
<sequence length="263" mass="29298" precursor="true">MLRCRPLLSALLFLTAMSFLSQTSVSAEDSKQYYEVRTYVIGDNGDKAAVDKYLGDALVPALGRQNIGPIGVFEPSENDENKSERLIVVIPLTSADQLPAIHAALANDADYQAAAKSYLDRGPKESPYQRITSELLIGMDCMPQLTVPAGTLDNKDRVYELRLYESPNERLGNLKVDMFNSGEVPIFLDCKIQPIFIGQCVVGPQTPSLTYLTVYANEEARNQAWVDFRKHPDWKVLSKVAKYAGTVSHIDKHVLVPRPYSQM</sequence>
<gene>
    <name evidence="3" type="ORF">Pla52n_62410</name>
</gene>
<protein>
    <recommendedName>
        <fullName evidence="2">NIPSNAP domain-containing protein</fullName>
    </recommendedName>
</protein>
<dbReference type="SUPFAM" id="SSF54909">
    <property type="entry name" value="Dimeric alpha+beta barrel"/>
    <property type="match status" value="1"/>
</dbReference>
<dbReference type="InterPro" id="IPR012577">
    <property type="entry name" value="NIPSNAP"/>
</dbReference>
<organism evidence="3 4">
    <name type="scientific">Stieleria varia</name>
    <dbReference type="NCBI Taxonomy" id="2528005"/>
    <lineage>
        <taxon>Bacteria</taxon>
        <taxon>Pseudomonadati</taxon>
        <taxon>Planctomycetota</taxon>
        <taxon>Planctomycetia</taxon>
        <taxon>Pirellulales</taxon>
        <taxon>Pirellulaceae</taxon>
        <taxon>Stieleria</taxon>
    </lineage>
</organism>
<dbReference type="Pfam" id="PF07978">
    <property type="entry name" value="NIPSNAP"/>
    <property type="match status" value="1"/>
</dbReference>
<feature type="domain" description="NIPSNAP" evidence="2">
    <location>
        <begin position="159"/>
        <end position="262"/>
    </location>
</feature>
<evidence type="ECO:0000313" key="4">
    <source>
        <dbReference type="Proteomes" id="UP000320176"/>
    </source>
</evidence>
<feature type="signal peptide" evidence="1">
    <location>
        <begin position="1"/>
        <end position="27"/>
    </location>
</feature>
<name>A0A5C5ZZ91_9BACT</name>
<evidence type="ECO:0000313" key="3">
    <source>
        <dbReference type="EMBL" id="TWT92367.1"/>
    </source>
</evidence>
<keyword evidence="4" id="KW-1185">Reference proteome</keyword>
<accession>A0A5C5ZZ91</accession>
<evidence type="ECO:0000256" key="1">
    <source>
        <dbReference type="SAM" id="SignalP"/>
    </source>
</evidence>
<dbReference type="Gene3D" id="3.30.70.100">
    <property type="match status" value="2"/>
</dbReference>
<dbReference type="Proteomes" id="UP000320176">
    <property type="component" value="Unassembled WGS sequence"/>
</dbReference>
<feature type="chain" id="PRO_5023144076" description="NIPSNAP domain-containing protein" evidence="1">
    <location>
        <begin position="28"/>
        <end position="263"/>
    </location>
</feature>
<dbReference type="AlphaFoldDB" id="A0A5C5ZZ91"/>
<dbReference type="EMBL" id="SJPN01000011">
    <property type="protein sequence ID" value="TWT92367.1"/>
    <property type="molecule type" value="Genomic_DNA"/>
</dbReference>
<comment type="caution">
    <text evidence="3">The sequence shown here is derived from an EMBL/GenBank/DDBJ whole genome shotgun (WGS) entry which is preliminary data.</text>
</comment>
<reference evidence="3 4" key="1">
    <citation type="submission" date="2019-02" db="EMBL/GenBank/DDBJ databases">
        <title>Deep-cultivation of Planctomycetes and their phenomic and genomic characterization uncovers novel biology.</title>
        <authorList>
            <person name="Wiegand S."/>
            <person name="Jogler M."/>
            <person name="Boedeker C."/>
            <person name="Pinto D."/>
            <person name="Vollmers J."/>
            <person name="Rivas-Marin E."/>
            <person name="Kohn T."/>
            <person name="Peeters S.H."/>
            <person name="Heuer A."/>
            <person name="Rast P."/>
            <person name="Oberbeckmann S."/>
            <person name="Bunk B."/>
            <person name="Jeske O."/>
            <person name="Meyerdierks A."/>
            <person name="Storesund J.E."/>
            <person name="Kallscheuer N."/>
            <person name="Luecker S."/>
            <person name="Lage O.M."/>
            <person name="Pohl T."/>
            <person name="Merkel B.J."/>
            <person name="Hornburger P."/>
            <person name="Mueller R.-W."/>
            <person name="Bruemmer F."/>
            <person name="Labrenz M."/>
            <person name="Spormann A.M."/>
            <person name="Op Den Camp H."/>
            <person name="Overmann J."/>
            <person name="Amann R."/>
            <person name="Jetten M.S.M."/>
            <person name="Mascher T."/>
            <person name="Medema M.H."/>
            <person name="Devos D.P."/>
            <person name="Kaster A.-K."/>
            <person name="Ovreas L."/>
            <person name="Rohde M."/>
            <person name="Galperin M.Y."/>
            <person name="Jogler C."/>
        </authorList>
    </citation>
    <scope>NUCLEOTIDE SEQUENCE [LARGE SCALE GENOMIC DNA]</scope>
    <source>
        <strain evidence="3 4">Pla52n</strain>
    </source>
</reference>
<dbReference type="InterPro" id="IPR011008">
    <property type="entry name" value="Dimeric_a/b-barrel"/>
</dbReference>